<name>A0A1D9QD91_SCLS1</name>
<dbReference type="VEuPathDB" id="FungiDB:sscle_10g076900"/>
<evidence type="ECO:0008006" key="3">
    <source>
        <dbReference type="Google" id="ProtNLM"/>
    </source>
</evidence>
<accession>A0A1D9QD91</accession>
<dbReference type="InterPro" id="IPR039470">
    <property type="entry name" value="Nuc_deoxyri_tr2"/>
</dbReference>
<evidence type="ECO:0000313" key="1">
    <source>
        <dbReference type="EMBL" id="APA12920.1"/>
    </source>
</evidence>
<dbReference type="AlphaFoldDB" id="A0A1D9QD91"/>
<organism evidence="1 2">
    <name type="scientific">Sclerotinia sclerotiorum (strain ATCC 18683 / 1980 / Ss-1)</name>
    <name type="common">White mold</name>
    <name type="synonym">Whetzelinia sclerotiorum</name>
    <dbReference type="NCBI Taxonomy" id="665079"/>
    <lineage>
        <taxon>Eukaryota</taxon>
        <taxon>Fungi</taxon>
        <taxon>Dikarya</taxon>
        <taxon>Ascomycota</taxon>
        <taxon>Pezizomycotina</taxon>
        <taxon>Leotiomycetes</taxon>
        <taxon>Helotiales</taxon>
        <taxon>Sclerotiniaceae</taxon>
        <taxon>Sclerotinia</taxon>
    </lineage>
</organism>
<evidence type="ECO:0000313" key="2">
    <source>
        <dbReference type="Proteomes" id="UP000177798"/>
    </source>
</evidence>
<protein>
    <recommendedName>
        <fullName evidence="3">Nucleoside 2-deoxyribosyltransferase</fullName>
    </recommendedName>
</protein>
<reference evidence="2" key="1">
    <citation type="journal article" date="2017" name="Genome Biol. Evol.">
        <title>The complete genome sequence of the phytopathogenic fungus Sclerotinia sclerotiorum reveals insights into the genome architecture of broad host range pathogens.</title>
        <authorList>
            <person name="Derbyshire M."/>
            <person name="Denton-Giles M."/>
            <person name="Hegedus D."/>
            <person name="Seifbarghy S."/>
            <person name="Rollins J."/>
            <person name="van Kan J."/>
            <person name="Seidl M.F."/>
            <person name="Faino L."/>
            <person name="Mbengue M."/>
            <person name="Navaud O."/>
            <person name="Raffaele S."/>
            <person name="Hammond-Kosack K."/>
            <person name="Heard S."/>
            <person name="Oliver R."/>
        </authorList>
    </citation>
    <scope>NUCLEOTIDE SEQUENCE [LARGE SCALE GENOMIC DNA]</scope>
    <source>
        <strain evidence="2">ATCC 18683 / 1980 / Ss-1</strain>
    </source>
</reference>
<dbReference type="Gene3D" id="3.40.50.450">
    <property type="match status" value="1"/>
</dbReference>
<gene>
    <name evidence="1" type="ORF">sscle_10g076900</name>
</gene>
<dbReference type="OMA" id="PAWDSTW"/>
<dbReference type="OrthoDB" id="2893324at2759"/>
<dbReference type="Pfam" id="PF15891">
    <property type="entry name" value="Nuc_deoxyri_tr2"/>
    <property type="match status" value="1"/>
</dbReference>
<proteinExistence type="predicted"/>
<dbReference type="RefSeq" id="XP_001590654.1">
    <property type="nucleotide sequence ID" value="XM_001590604.1"/>
</dbReference>
<sequence>MSSSTSSANQNILLTPSSNLIKSGQILNPDKLPRPIIFLSGTTNYNKDETRWQQTLADALFTPLSTTSTSTSNNTNHSNPITIIDPFNPAWDSTWREATSDEKFVTQVDFELQALELADIVVVGLIGEDVQAGKIGAGGTALVELGVAMKRGEKKGIKVLVCVEGGFWKEAYVAVLCERFGVERFGDLMALVRGLQWEVDCWGMDGSD</sequence>
<dbReference type="Proteomes" id="UP000177798">
    <property type="component" value="Chromosome 10"/>
</dbReference>
<dbReference type="KEGG" id="ssl:SS1G_08394"/>
<dbReference type="EMBL" id="CP017823">
    <property type="protein sequence ID" value="APA12920.1"/>
    <property type="molecule type" value="Genomic_DNA"/>
</dbReference>